<keyword evidence="11" id="KW-1185">Reference proteome</keyword>
<evidence type="ECO:0000313" key="9">
    <source>
        <dbReference type="EMBL" id="CAK5270240.1"/>
    </source>
</evidence>
<organism evidence="10 11">
    <name type="scientific">Mycena citricolor</name>
    <dbReference type="NCBI Taxonomy" id="2018698"/>
    <lineage>
        <taxon>Eukaryota</taxon>
        <taxon>Fungi</taxon>
        <taxon>Dikarya</taxon>
        <taxon>Basidiomycota</taxon>
        <taxon>Agaricomycotina</taxon>
        <taxon>Agaricomycetes</taxon>
        <taxon>Agaricomycetidae</taxon>
        <taxon>Agaricales</taxon>
        <taxon>Marasmiineae</taxon>
        <taxon>Mycenaceae</taxon>
        <taxon>Mycena</taxon>
    </lineage>
</organism>
<keyword evidence="1" id="KW-0723">Serine/threonine-protein kinase</keyword>
<keyword evidence="5" id="KW-0067">ATP-binding</keyword>
<feature type="compositionally biased region" description="Polar residues" evidence="6">
    <location>
        <begin position="549"/>
        <end position="558"/>
    </location>
</feature>
<evidence type="ECO:0000256" key="5">
    <source>
        <dbReference type="ARBA" id="ARBA00022840"/>
    </source>
</evidence>
<dbReference type="InterPro" id="IPR033698">
    <property type="entry name" value="POLO_box_Plk4_2"/>
</dbReference>
<keyword evidence="2" id="KW-0808">Transferase</keyword>
<comment type="caution">
    <text evidence="10">The sequence shown here is derived from an EMBL/GenBank/DDBJ whole genome shotgun (WGS) entry which is preliminary data.</text>
</comment>
<dbReference type="InterPro" id="IPR000719">
    <property type="entry name" value="Prot_kinase_dom"/>
</dbReference>
<feature type="region of interest" description="Disordered" evidence="6">
    <location>
        <begin position="444"/>
        <end position="590"/>
    </location>
</feature>
<dbReference type="Gene3D" id="1.10.510.10">
    <property type="entry name" value="Transferase(Phosphotransferase) domain 1"/>
    <property type="match status" value="1"/>
</dbReference>
<evidence type="ECO:0000256" key="4">
    <source>
        <dbReference type="ARBA" id="ARBA00022777"/>
    </source>
</evidence>
<evidence type="ECO:0000256" key="6">
    <source>
        <dbReference type="SAM" id="MobiDB-lite"/>
    </source>
</evidence>
<proteinExistence type="predicted"/>
<evidence type="ECO:0000259" key="8">
    <source>
        <dbReference type="PROSITE" id="PS51985"/>
    </source>
</evidence>
<gene>
    <name evidence="9" type="ORF">MYCIT1_LOCUS14485</name>
    <name evidence="10" type="ORF">MYCIT1_LOCUS14640</name>
</gene>
<dbReference type="Pfam" id="PF00069">
    <property type="entry name" value="Pkinase"/>
    <property type="match status" value="1"/>
</dbReference>
<feature type="compositionally biased region" description="Basic and acidic residues" evidence="6">
    <location>
        <begin position="480"/>
        <end position="498"/>
    </location>
</feature>
<dbReference type="EMBL" id="CAVNYO010000162">
    <property type="protein sequence ID" value="CAK5270240.1"/>
    <property type="molecule type" value="Genomic_DNA"/>
</dbReference>
<evidence type="ECO:0008006" key="12">
    <source>
        <dbReference type="Google" id="ProtNLM"/>
    </source>
</evidence>
<dbReference type="InterPro" id="IPR030616">
    <property type="entry name" value="Aur-like"/>
</dbReference>
<sequence length="1238" mass="137325">MQASYSTGTSVKIHQAIRIEWASFQAWLAEERLRLKQREHHVLLVSQRKRGKARLGEKEELAALHQEFVEKARKEWLARVARSELHMEHWVMTPDEKAVVKQSLGWTQSEMMEAYGREVGSKYQRVNPNTLGMKEAREKVSEDTRGFAARTTESAAPAYANWAAELSKAAGPSGVQTTPHTIPRSLKSVEPPRMPLYFVGAILQGGDLDAVAASHLESLALQKSEEKIREYYVEACEAAIRFQRTLATINPSQREASQDEFERRMQDLARKKEREWKDMIVKEVRKQQAMELEKRAAELRARRPPSRPAKTETRPRESDWDYVEEYPNPRSHRPSAAPGAEAALTQQRLEEYWKRQHQMLGEAQWQTSSSPQPQPQSQQPRRKQYANTGGPRWLRLFAHYPIRSTGIGPQTRHLEHSGALDHAPKAIGDDIVIRLERGWPENNANIDIQKRTPRKLQKRRTNESTTSAPAAPGTVPSPEGGRERERERERELRRRVSDARPAADQTTAQETRTEVPASRLTETEASPNRSRPAAERMSVKADAPVDTPSAKSHLQENPSHGKDPKKEKVASRRARQMPRPPPRSKFPMHSSRFYEGFSSRATSIAVSNDAKEHTLSAASAQLHLSLYHPSLVSLFSTFSTPDALFFVLELCAAGSLEKYLQRGPLAEDELRGVVKSLADGLVYLHKQGIVHRNISPSKILLTSEGRVNPRRRFHISDLILHSFLDIELPVKLLRFLATANSLISKHALFETSAANKPPAISVGKQQSLQPRHFSGPSKLSDGAKFLYTGAGISRRIVSDPHPTISRGQQKYPAWLSAKAPLKESNQPQVEVKRSLAETGDSLPVGTTRPKPFTTALMSTESHKTVQGTLTVLASRSLLVDLRVGERRRGQKGVEVMLVDPSGTRTCFVADRDLRGTAPECSVLSSRTEQEAHAGNAPDVLLEDIQRRCDPGTAHQTADVPGGYGSLSSLATFVQVVVQLTLHTDAAKCVLMANDPQADIELLLPATGPPKLRMRVSRQDASAEIATHRISEDGGEEWTKKVLKIPDINGAPCILPAECEALGANEQAAVDELERFLSLCRFLESPAAPPPNSSCTASSFPQIHISPRPPKFATSVECDLASVEGIHSSVTWCEEASSETRFRAGVGWCLRQKSKYKIMFFDGAVLEVDVDQECAKLTVGGQTTKHTLRRLGPIADRIKVFADFVDMYDNSADQVGVSLSPGGDVTGPARASLSGLSQT</sequence>
<dbReference type="GO" id="GO:0005524">
    <property type="term" value="F:ATP binding"/>
    <property type="evidence" value="ECO:0007669"/>
    <property type="project" value="UniProtKB-KW"/>
</dbReference>
<keyword evidence="3" id="KW-0547">Nucleotide-binding</keyword>
<dbReference type="PROSITE" id="PS51985">
    <property type="entry name" value="CPB2"/>
    <property type="match status" value="1"/>
</dbReference>
<feature type="compositionally biased region" description="Basic and acidic residues" evidence="6">
    <location>
        <begin position="309"/>
        <end position="319"/>
    </location>
</feature>
<feature type="region of interest" description="Disordered" evidence="6">
    <location>
        <begin position="360"/>
        <end position="387"/>
    </location>
</feature>
<feature type="compositionally biased region" description="Basic and acidic residues" evidence="6">
    <location>
        <begin position="559"/>
        <end position="570"/>
    </location>
</feature>
<dbReference type="EMBL" id="CAVNYO010000164">
    <property type="protein sequence ID" value="CAK5270322.1"/>
    <property type="molecule type" value="Genomic_DNA"/>
</dbReference>
<dbReference type="CDD" id="cd00180">
    <property type="entry name" value="PKc"/>
    <property type="match status" value="1"/>
</dbReference>
<evidence type="ECO:0000259" key="7">
    <source>
        <dbReference type="PROSITE" id="PS50011"/>
    </source>
</evidence>
<evidence type="ECO:0000313" key="11">
    <source>
        <dbReference type="Proteomes" id="UP001295794"/>
    </source>
</evidence>
<dbReference type="AlphaFoldDB" id="A0AAD2H732"/>
<keyword evidence="4" id="KW-0418">Kinase</keyword>
<feature type="region of interest" description="Disordered" evidence="6">
    <location>
        <begin position="296"/>
        <end position="343"/>
    </location>
</feature>
<reference evidence="10" key="1">
    <citation type="submission" date="2023-11" db="EMBL/GenBank/DDBJ databases">
        <authorList>
            <person name="De Vega J J."/>
            <person name="De Vega J J."/>
        </authorList>
    </citation>
    <scope>NUCLEOTIDE SEQUENCE</scope>
</reference>
<dbReference type="SUPFAM" id="SSF56112">
    <property type="entry name" value="Protein kinase-like (PK-like)"/>
    <property type="match status" value="1"/>
</dbReference>
<dbReference type="InterPro" id="IPR011009">
    <property type="entry name" value="Kinase-like_dom_sf"/>
</dbReference>
<evidence type="ECO:0000313" key="10">
    <source>
        <dbReference type="EMBL" id="CAK5270322.1"/>
    </source>
</evidence>
<evidence type="ECO:0000256" key="1">
    <source>
        <dbReference type="ARBA" id="ARBA00022527"/>
    </source>
</evidence>
<dbReference type="SMART" id="SM00220">
    <property type="entry name" value="S_TKc"/>
    <property type="match status" value="1"/>
</dbReference>
<dbReference type="Proteomes" id="UP001295794">
    <property type="component" value="Unassembled WGS sequence"/>
</dbReference>
<dbReference type="PROSITE" id="PS50011">
    <property type="entry name" value="PROTEIN_KINASE_DOM"/>
    <property type="match status" value="1"/>
</dbReference>
<evidence type="ECO:0000256" key="2">
    <source>
        <dbReference type="ARBA" id="ARBA00022679"/>
    </source>
</evidence>
<feature type="domain" description="Cryptic POLO box 2 (CPB2)" evidence="8">
    <location>
        <begin position="976"/>
        <end position="1114"/>
    </location>
</feature>
<dbReference type="GO" id="GO:0004674">
    <property type="term" value="F:protein serine/threonine kinase activity"/>
    <property type="evidence" value="ECO:0007669"/>
    <property type="project" value="UniProtKB-KW"/>
</dbReference>
<name>A0AAD2H732_9AGAR</name>
<feature type="domain" description="Protein kinase" evidence="7">
    <location>
        <begin position="554"/>
        <end position="865"/>
    </location>
</feature>
<feature type="compositionally biased region" description="Low complexity" evidence="6">
    <location>
        <begin position="368"/>
        <end position="379"/>
    </location>
</feature>
<accession>A0AAD2H732</accession>
<protein>
    <recommendedName>
        <fullName evidence="12">Protein kinase domain-containing protein</fullName>
    </recommendedName>
</protein>
<evidence type="ECO:0000256" key="3">
    <source>
        <dbReference type="ARBA" id="ARBA00022741"/>
    </source>
</evidence>
<dbReference type="PANTHER" id="PTHR24350">
    <property type="entry name" value="SERINE/THREONINE-PROTEIN KINASE IAL-RELATED"/>
    <property type="match status" value="1"/>
</dbReference>